<evidence type="ECO:0000313" key="2">
    <source>
        <dbReference type="EMBL" id="CAD2198977.1"/>
    </source>
</evidence>
<dbReference type="Proteomes" id="UP000580250">
    <property type="component" value="Unassembled WGS sequence"/>
</dbReference>
<keyword evidence="1" id="KW-0472">Membrane</keyword>
<dbReference type="AlphaFoldDB" id="A0A6V7XJB0"/>
<proteinExistence type="predicted"/>
<gene>
    <name evidence="2" type="ORF">MENT_LOCUS52337</name>
</gene>
<keyword evidence="1" id="KW-1133">Transmembrane helix</keyword>
<evidence type="ECO:0000256" key="1">
    <source>
        <dbReference type="SAM" id="Phobius"/>
    </source>
</evidence>
<comment type="caution">
    <text evidence="2">The sequence shown here is derived from an EMBL/GenBank/DDBJ whole genome shotgun (WGS) entry which is preliminary data.</text>
</comment>
<name>A0A6V7XJB0_MELEN</name>
<organism evidence="2 3">
    <name type="scientific">Meloidogyne enterolobii</name>
    <name type="common">Root-knot nematode worm</name>
    <name type="synonym">Meloidogyne mayaguensis</name>
    <dbReference type="NCBI Taxonomy" id="390850"/>
    <lineage>
        <taxon>Eukaryota</taxon>
        <taxon>Metazoa</taxon>
        <taxon>Ecdysozoa</taxon>
        <taxon>Nematoda</taxon>
        <taxon>Chromadorea</taxon>
        <taxon>Rhabditida</taxon>
        <taxon>Tylenchina</taxon>
        <taxon>Tylenchomorpha</taxon>
        <taxon>Tylenchoidea</taxon>
        <taxon>Meloidogynidae</taxon>
        <taxon>Meloidogyninae</taxon>
        <taxon>Meloidogyne</taxon>
    </lineage>
</organism>
<reference evidence="2 3" key="1">
    <citation type="submission" date="2020-08" db="EMBL/GenBank/DDBJ databases">
        <authorList>
            <person name="Koutsovoulos G."/>
            <person name="Danchin GJ E."/>
        </authorList>
    </citation>
    <scope>NUCLEOTIDE SEQUENCE [LARGE SCALE GENOMIC DNA]</scope>
</reference>
<evidence type="ECO:0000313" key="3">
    <source>
        <dbReference type="Proteomes" id="UP000580250"/>
    </source>
</evidence>
<dbReference type="EMBL" id="CAJEWN010001631">
    <property type="protein sequence ID" value="CAD2198977.1"/>
    <property type="molecule type" value="Genomic_DNA"/>
</dbReference>
<keyword evidence="1" id="KW-0812">Transmembrane</keyword>
<feature type="transmembrane region" description="Helical" evidence="1">
    <location>
        <begin position="22"/>
        <end position="40"/>
    </location>
</feature>
<sequence length="71" mass="8189">MAPQKKTKIVEYNEFSPDFDVITLHWILSLDTIGVLKFLAYHGLIKNEMKCATCENLMGLNKKKEEKGLFL</sequence>
<protein>
    <submittedName>
        <fullName evidence="2">Uncharacterized protein</fullName>
    </submittedName>
</protein>
<accession>A0A6V7XJB0</accession>